<keyword evidence="2" id="KW-1185">Reference proteome</keyword>
<gene>
    <name evidence="1" type="ORF">ALO_17141</name>
</gene>
<organism evidence="1 2">
    <name type="scientific">Acetonema longum DSM 6540</name>
    <dbReference type="NCBI Taxonomy" id="1009370"/>
    <lineage>
        <taxon>Bacteria</taxon>
        <taxon>Bacillati</taxon>
        <taxon>Bacillota</taxon>
        <taxon>Negativicutes</taxon>
        <taxon>Acetonemataceae</taxon>
        <taxon>Acetonema</taxon>
    </lineage>
</organism>
<dbReference type="RefSeq" id="WP_004098038.1">
    <property type="nucleotide sequence ID" value="NZ_AFGF01000191.1"/>
</dbReference>
<dbReference type="InterPro" id="IPR014998">
    <property type="entry name" value="DUF1848"/>
</dbReference>
<accession>F7NMU7</accession>
<dbReference type="AlphaFoldDB" id="F7NMU7"/>
<name>F7NMU7_9FIRM</name>
<dbReference type="EMBL" id="AFGF01000191">
    <property type="protein sequence ID" value="EGO62641.1"/>
    <property type="molecule type" value="Genomic_DNA"/>
</dbReference>
<comment type="caution">
    <text evidence="1">The sequence shown here is derived from an EMBL/GenBank/DDBJ whole genome shotgun (WGS) entry which is preliminary data.</text>
</comment>
<dbReference type="Pfam" id="PF08902">
    <property type="entry name" value="DUF1848"/>
    <property type="match status" value="1"/>
</dbReference>
<evidence type="ECO:0008006" key="3">
    <source>
        <dbReference type="Google" id="ProtNLM"/>
    </source>
</evidence>
<protein>
    <recommendedName>
        <fullName evidence="3">DNA repair photolyase</fullName>
    </recommendedName>
</protein>
<reference evidence="1 2" key="1">
    <citation type="journal article" date="2011" name="EMBO J.">
        <title>Structural diversity of bacterial flagellar motors.</title>
        <authorList>
            <person name="Chen S."/>
            <person name="Beeby M."/>
            <person name="Murphy G.E."/>
            <person name="Leadbetter J.R."/>
            <person name="Hendrixson D.R."/>
            <person name="Briegel A."/>
            <person name="Li Z."/>
            <person name="Shi J."/>
            <person name="Tocheva E.I."/>
            <person name="Muller A."/>
            <person name="Dobro M.J."/>
            <person name="Jensen G.J."/>
        </authorList>
    </citation>
    <scope>NUCLEOTIDE SEQUENCE [LARGE SCALE GENOMIC DNA]</scope>
    <source>
        <strain evidence="1 2">DSM 6540</strain>
    </source>
</reference>
<proteinExistence type="predicted"/>
<sequence>MTAQTKLKPVISASRRTDLPRFYYSWLQETLRAGNVTLPNPLYREKTYTVDLDPGNVHSLVLWSKDFSLVAQDPQYLENYHLYFQYTVNHYSPVLEPHAPSYRETLGVLEQLLGRYRPEQFNIRFDPIILSDRGEPDLTKNKPEQARLLVFDQLCRDLKTLGMTGCRITTSFVQLYRHVARRLANSGLDLRQPDPDQQVRLAAHLVQIASRHGFILYSCSSPLLSGAAGIQPGHCIDGELLENLFGGRVSRAKDSGQREACGCSKSRDIGSYDQPCRFGCVYCYSCKTL</sequence>
<dbReference type="OrthoDB" id="9771212at2"/>
<evidence type="ECO:0000313" key="2">
    <source>
        <dbReference type="Proteomes" id="UP000003240"/>
    </source>
</evidence>
<dbReference type="eggNOG" id="COG1533">
    <property type="taxonomic scope" value="Bacteria"/>
</dbReference>
<dbReference type="Proteomes" id="UP000003240">
    <property type="component" value="Unassembled WGS sequence"/>
</dbReference>
<dbReference type="STRING" id="1009370.ALO_17141"/>
<evidence type="ECO:0000313" key="1">
    <source>
        <dbReference type="EMBL" id="EGO62641.1"/>
    </source>
</evidence>